<dbReference type="KEGG" id="puv:PUV_12930"/>
<name>F8KZA9_PARAV</name>
<evidence type="ECO:0000313" key="1">
    <source>
        <dbReference type="EMBL" id="CCB86243.1"/>
    </source>
</evidence>
<dbReference type="HOGENOM" id="CLU_1325292_0_0_0"/>
<keyword evidence="2" id="KW-1185">Reference proteome</keyword>
<gene>
    <name evidence="1" type="ordered locus">PUV_12930</name>
</gene>
<reference key="1">
    <citation type="journal article" date="2011" name="Mol. Biol. Evol.">
        <title>Unity in variety -- the pan-genome of the Chlamydiae.</title>
        <authorList>
            <person name="Collingro A."/>
            <person name="Tischler P."/>
            <person name="Weinmaier T."/>
            <person name="Penz T."/>
            <person name="Heinz E."/>
            <person name="Brunham R.C."/>
            <person name="Read T.D."/>
            <person name="Bavoil P.M."/>
            <person name="Sachse K."/>
            <person name="Kahane S."/>
            <person name="Friedman M.G."/>
            <person name="Rattei T."/>
            <person name="Myers G.S.A."/>
            <person name="Horn M."/>
        </authorList>
    </citation>
    <scope>NUCLEOTIDE SEQUENCE</scope>
    <source>
        <strain>UV7</strain>
    </source>
</reference>
<proteinExistence type="predicted"/>
<organism evidence="1 2">
    <name type="scientific">Parachlamydia acanthamoebae (strain UV7)</name>
    <dbReference type="NCBI Taxonomy" id="765952"/>
    <lineage>
        <taxon>Bacteria</taxon>
        <taxon>Pseudomonadati</taxon>
        <taxon>Chlamydiota</taxon>
        <taxon>Chlamydiia</taxon>
        <taxon>Parachlamydiales</taxon>
        <taxon>Parachlamydiaceae</taxon>
        <taxon>Parachlamydia</taxon>
    </lineage>
</organism>
<dbReference type="Proteomes" id="UP000000495">
    <property type="component" value="Chromosome"/>
</dbReference>
<protein>
    <submittedName>
        <fullName evidence="1">Uncharacterized protein</fullName>
    </submittedName>
</protein>
<dbReference type="RefSeq" id="WP_013924873.1">
    <property type="nucleotide sequence ID" value="NC_015702.1"/>
</dbReference>
<evidence type="ECO:0000313" key="2">
    <source>
        <dbReference type="Proteomes" id="UP000000495"/>
    </source>
</evidence>
<dbReference type="AlphaFoldDB" id="F8KZA9"/>
<dbReference type="EMBL" id="FR872580">
    <property type="protein sequence ID" value="CCB86243.1"/>
    <property type="molecule type" value="Genomic_DNA"/>
</dbReference>
<sequence length="207" mass="23997">MNLNMCDQLLTIYAGWDGKAYQGSTTHDLNEVESVLLREIYDKSAILDKTAKAIDCFVMGNILLRDGMNEHYVLAFLIFDNELKSFISKDELLHRSIEGWIRLNKFARIVTDESENVSKIFLSDRSEIFNNTTRIIAFVRCFLTENTMIMGNRLVGFQVRKLGDVDFNEQILASMDQEDVVAYKIHLREELRLVNQPKVQKRCCVLF</sequence>
<accession>F8KZA9</accession>
<reference evidence="1 2" key="2">
    <citation type="journal article" date="2011" name="Mol. Biol. Evol.">
        <title>Unity in variety--the pan-genome of the Chlamydiae.</title>
        <authorList>
            <person name="Collingro A."/>
            <person name="Tischler P."/>
            <person name="Weinmaier T."/>
            <person name="Penz T."/>
            <person name="Heinz E."/>
            <person name="Brunham R.C."/>
            <person name="Read T.D."/>
            <person name="Bavoil P.M."/>
            <person name="Sachse K."/>
            <person name="Kahane S."/>
            <person name="Friedman M.G."/>
            <person name="Rattei T."/>
            <person name="Myers G.S."/>
            <person name="Horn M."/>
        </authorList>
    </citation>
    <scope>NUCLEOTIDE SEQUENCE [LARGE SCALE GENOMIC DNA]</scope>
    <source>
        <strain evidence="2">UV7</strain>
    </source>
</reference>